<evidence type="ECO:0000313" key="2">
    <source>
        <dbReference type="EMBL" id="OCT77786.1"/>
    </source>
</evidence>
<reference evidence="3" key="1">
    <citation type="journal article" date="2016" name="Nature">
        <title>Genome evolution in the allotetraploid frog Xenopus laevis.</title>
        <authorList>
            <person name="Session A.M."/>
            <person name="Uno Y."/>
            <person name="Kwon T."/>
            <person name="Chapman J.A."/>
            <person name="Toyoda A."/>
            <person name="Takahashi S."/>
            <person name="Fukui A."/>
            <person name="Hikosaka A."/>
            <person name="Suzuki A."/>
            <person name="Kondo M."/>
            <person name="van Heeringen S.J."/>
            <person name="Quigley I."/>
            <person name="Heinz S."/>
            <person name="Ogino H."/>
            <person name="Ochi H."/>
            <person name="Hellsten U."/>
            <person name="Lyons J.B."/>
            <person name="Simakov O."/>
            <person name="Putnam N."/>
            <person name="Stites J."/>
            <person name="Kuroki Y."/>
            <person name="Tanaka T."/>
            <person name="Michiue T."/>
            <person name="Watanabe M."/>
            <person name="Bogdanovic O."/>
            <person name="Lister R."/>
            <person name="Georgiou G."/>
            <person name="Paranjpe S.S."/>
            <person name="van Kruijsbergen I."/>
            <person name="Shu S."/>
            <person name="Carlson J."/>
            <person name="Kinoshita T."/>
            <person name="Ohta Y."/>
            <person name="Mawaribuchi S."/>
            <person name="Jenkins J."/>
            <person name="Grimwood J."/>
            <person name="Schmutz J."/>
            <person name="Mitros T."/>
            <person name="Mozaffari S.V."/>
            <person name="Suzuki Y."/>
            <person name="Haramoto Y."/>
            <person name="Yamamoto T.S."/>
            <person name="Takagi C."/>
            <person name="Heald R."/>
            <person name="Miller K."/>
            <person name="Haudenschild C."/>
            <person name="Kitzman J."/>
            <person name="Nakayama T."/>
            <person name="Izutsu Y."/>
            <person name="Robert J."/>
            <person name="Fortriede J."/>
            <person name="Burns K."/>
            <person name="Lotay V."/>
            <person name="Karimi K."/>
            <person name="Yasuoka Y."/>
            <person name="Dichmann D.S."/>
            <person name="Flajnik M.F."/>
            <person name="Houston D.W."/>
            <person name="Shendure J."/>
            <person name="DuPasquier L."/>
            <person name="Vize P.D."/>
            <person name="Zorn A.M."/>
            <person name="Ito M."/>
            <person name="Marcotte E.M."/>
            <person name="Wallingford J.B."/>
            <person name="Ito Y."/>
            <person name="Asashima M."/>
            <person name="Ueno N."/>
            <person name="Matsuda Y."/>
            <person name="Veenstra G.J."/>
            <person name="Fujiyama A."/>
            <person name="Harland R.M."/>
            <person name="Taira M."/>
            <person name="Rokhsar D.S."/>
        </authorList>
    </citation>
    <scope>NUCLEOTIDE SEQUENCE [LARGE SCALE GENOMIC DNA]</scope>
    <source>
        <strain evidence="3">J</strain>
    </source>
</reference>
<keyword evidence="1" id="KW-0472">Membrane</keyword>
<dbReference type="AlphaFoldDB" id="A0A974CSZ5"/>
<name>A0A974CSZ5_XENLA</name>
<dbReference type="EMBL" id="CM004475">
    <property type="protein sequence ID" value="OCT77786.1"/>
    <property type="molecule type" value="Genomic_DNA"/>
</dbReference>
<feature type="transmembrane region" description="Helical" evidence="1">
    <location>
        <begin position="40"/>
        <end position="62"/>
    </location>
</feature>
<proteinExistence type="predicted"/>
<accession>A0A974CSZ5</accession>
<keyword evidence="1" id="KW-0812">Transmembrane</keyword>
<keyword evidence="1" id="KW-1133">Transmembrane helix</keyword>
<dbReference type="Proteomes" id="UP000694892">
    <property type="component" value="Chromosome 5S"/>
</dbReference>
<sequence>MGRHNKRSTYSNFLIAEHWEKLAYYVSRCSLDTVAFHYDVLVYITLSTVSLLTLLPPGKCMVPKAYSAKPESFDLPLCKHKLVFAFCLCYFTKSSLLFNVMGGWARP</sequence>
<evidence type="ECO:0000313" key="3">
    <source>
        <dbReference type="Proteomes" id="UP000694892"/>
    </source>
</evidence>
<gene>
    <name evidence="2" type="ORF">XELAEV_18028881mg</name>
</gene>
<organism evidence="2 3">
    <name type="scientific">Xenopus laevis</name>
    <name type="common">African clawed frog</name>
    <dbReference type="NCBI Taxonomy" id="8355"/>
    <lineage>
        <taxon>Eukaryota</taxon>
        <taxon>Metazoa</taxon>
        <taxon>Chordata</taxon>
        <taxon>Craniata</taxon>
        <taxon>Vertebrata</taxon>
        <taxon>Euteleostomi</taxon>
        <taxon>Amphibia</taxon>
        <taxon>Batrachia</taxon>
        <taxon>Anura</taxon>
        <taxon>Pipoidea</taxon>
        <taxon>Pipidae</taxon>
        <taxon>Xenopodinae</taxon>
        <taxon>Xenopus</taxon>
        <taxon>Xenopus</taxon>
    </lineage>
</organism>
<feature type="transmembrane region" description="Helical" evidence="1">
    <location>
        <begin position="82"/>
        <end position="105"/>
    </location>
</feature>
<protein>
    <submittedName>
        <fullName evidence="2">Uncharacterized protein</fullName>
    </submittedName>
</protein>
<evidence type="ECO:0000256" key="1">
    <source>
        <dbReference type="SAM" id="Phobius"/>
    </source>
</evidence>